<organism evidence="1 2">
    <name type="scientific">Dovyalis caffra</name>
    <dbReference type="NCBI Taxonomy" id="77055"/>
    <lineage>
        <taxon>Eukaryota</taxon>
        <taxon>Viridiplantae</taxon>
        <taxon>Streptophyta</taxon>
        <taxon>Embryophyta</taxon>
        <taxon>Tracheophyta</taxon>
        <taxon>Spermatophyta</taxon>
        <taxon>Magnoliopsida</taxon>
        <taxon>eudicotyledons</taxon>
        <taxon>Gunneridae</taxon>
        <taxon>Pentapetalae</taxon>
        <taxon>rosids</taxon>
        <taxon>fabids</taxon>
        <taxon>Malpighiales</taxon>
        <taxon>Salicaceae</taxon>
        <taxon>Flacourtieae</taxon>
        <taxon>Dovyalis</taxon>
    </lineage>
</organism>
<gene>
    <name evidence="1" type="ORF">DCAF_LOCUS13635</name>
</gene>
<accession>A0AAV1RQK3</accession>
<name>A0AAV1RQK3_9ROSI</name>
<evidence type="ECO:0000313" key="2">
    <source>
        <dbReference type="Proteomes" id="UP001314170"/>
    </source>
</evidence>
<proteinExistence type="predicted"/>
<comment type="caution">
    <text evidence="1">The sequence shown here is derived from an EMBL/GenBank/DDBJ whole genome shotgun (WGS) entry which is preliminary data.</text>
</comment>
<dbReference type="Proteomes" id="UP001314170">
    <property type="component" value="Unassembled WGS sequence"/>
</dbReference>
<evidence type="ECO:0000313" key="1">
    <source>
        <dbReference type="EMBL" id="CAK7338587.1"/>
    </source>
</evidence>
<keyword evidence="2" id="KW-1185">Reference proteome</keyword>
<sequence length="151" mass="17321">MLRDPSRRLVGLKCLEVVKRSLLTGEMEPMEVVGDREVRRLRERGGYVVVGYDLERIEWESWVGSDRFWAVGMGWAGSWALASQLKCKRIDLWNSLEIYTLMTWDGVWRLCTDGAKDNIGIQNFLDECNLLYNGIRVDMGICGEGLELEAD</sequence>
<reference evidence="1 2" key="1">
    <citation type="submission" date="2024-01" db="EMBL/GenBank/DDBJ databases">
        <authorList>
            <person name="Waweru B."/>
        </authorList>
    </citation>
    <scope>NUCLEOTIDE SEQUENCE [LARGE SCALE GENOMIC DNA]</scope>
</reference>
<dbReference type="EMBL" id="CAWUPB010001154">
    <property type="protein sequence ID" value="CAK7338587.1"/>
    <property type="molecule type" value="Genomic_DNA"/>
</dbReference>
<dbReference type="AlphaFoldDB" id="A0AAV1RQK3"/>
<protein>
    <submittedName>
        <fullName evidence="1">Uncharacterized protein</fullName>
    </submittedName>
</protein>